<dbReference type="FunFam" id="1.10.1070.11:FF:000058">
    <property type="entry name" value="MTOR isoform 6"/>
    <property type="match status" value="1"/>
</dbReference>
<evidence type="ECO:0000256" key="40">
    <source>
        <dbReference type="ARBA" id="ARBA00022990"/>
    </source>
</evidence>
<keyword evidence="32" id="KW-0256">Endoplasmic reticulum</keyword>
<dbReference type="SUPFAM" id="SSF53335">
    <property type="entry name" value="S-adenosyl-L-methionine-dependent methyltransferases"/>
    <property type="match status" value="1"/>
</dbReference>
<dbReference type="GO" id="GO:0000184">
    <property type="term" value="P:nuclear-transcribed mRNA catabolic process, nonsense-mediated decay"/>
    <property type="evidence" value="ECO:0007669"/>
    <property type="project" value="UniProtKB-KW"/>
</dbReference>
<dbReference type="FunFam" id="1.25.10.10:FF:000532">
    <property type="entry name" value="Serine/threonine-protein kinase mTOR"/>
    <property type="match status" value="1"/>
</dbReference>
<evidence type="ECO:0000256" key="30">
    <source>
        <dbReference type="ARBA" id="ARBA00022801"/>
    </source>
</evidence>
<evidence type="ECO:0000256" key="20">
    <source>
        <dbReference type="ARBA" id="ARBA00022552"/>
    </source>
</evidence>
<evidence type="ECO:0000256" key="13">
    <source>
        <dbReference type="ARBA" id="ARBA00011031"/>
    </source>
</evidence>
<dbReference type="GO" id="GO:0009891">
    <property type="term" value="P:positive regulation of biosynthetic process"/>
    <property type="evidence" value="ECO:0007669"/>
    <property type="project" value="UniProtKB-ARBA"/>
</dbReference>
<dbReference type="GO" id="GO:0019219">
    <property type="term" value="P:regulation of nucleobase-containing compound metabolic process"/>
    <property type="evidence" value="ECO:0007669"/>
    <property type="project" value="UniProtKB-ARBA"/>
</dbReference>
<keyword evidence="17" id="KW-0963">Cytoplasm</keyword>
<evidence type="ECO:0000256" key="62">
    <source>
        <dbReference type="PROSITE-ProRule" id="PRU00354"/>
    </source>
</evidence>
<reference evidence="71" key="1">
    <citation type="submission" date="2012-07" db="EMBL/GenBank/DDBJ databases">
        <title>Genome of the Chinese tree shrew, a rising model animal genetically related to primates.</title>
        <authorList>
            <person name="Zhang G."/>
            <person name="Fan Y."/>
            <person name="Yao Y."/>
            <person name="Huang Z."/>
        </authorList>
    </citation>
    <scope>NUCLEOTIDE SEQUENCE [LARGE SCALE GENOMIC DNA]</scope>
</reference>
<dbReference type="Pfam" id="PF08771">
    <property type="entry name" value="FRB_dom"/>
    <property type="match status" value="1"/>
</dbReference>
<dbReference type="InterPro" id="IPR011009">
    <property type="entry name" value="Kinase-like_dom_sf"/>
</dbReference>
<proteinExistence type="inferred from homology"/>
<evidence type="ECO:0000256" key="47">
    <source>
        <dbReference type="ARBA" id="ARBA00023242"/>
    </source>
</evidence>
<dbReference type="PROSITE" id="PS01330">
    <property type="entry name" value="PABS_1"/>
    <property type="match status" value="1"/>
</dbReference>
<dbReference type="FunCoup" id="L9L5G0">
    <property type="interactions" value="3227"/>
</dbReference>
<evidence type="ECO:0000256" key="2">
    <source>
        <dbReference type="ARBA" id="ARBA00004202"/>
    </source>
</evidence>
<keyword evidence="46" id="KW-0458">Lysosome</keyword>
<dbReference type="PANTHER" id="PTHR11139">
    <property type="entry name" value="ATAXIA TELANGIECTASIA MUTATED ATM -RELATED"/>
    <property type="match status" value="1"/>
</dbReference>
<dbReference type="GO" id="GO:0046872">
    <property type="term" value="F:metal ion binding"/>
    <property type="evidence" value="ECO:0007669"/>
    <property type="project" value="UniProtKB-KW"/>
</dbReference>
<dbReference type="GO" id="GO:0031931">
    <property type="term" value="C:TORC1 complex"/>
    <property type="evidence" value="ECO:0007669"/>
    <property type="project" value="TreeGrafter"/>
</dbReference>
<dbReference type="GO" id="GO:0004674">
    <property type="term" value="F:protein serine/threonine kinase activity"/>
    <property type="evidence" value="ECO:0007669"/>
    <property type="project" value="UniProtKB-KW"/>
</dbReference>
<keyword evidence="45" id="KW-0234">DNA repair</keyword>
<evidence type="ECO:0000256" key="56">
    <source>
        <dbReference type="ARBA" id="ARBA00076323"/>
    </source>
</evidence>
<evidence type="ECO:0000256" key="59">
    <source>
        <dbReference type="ARBA" id="ARBA00078589"/>
    </source>
</evidence>
<dbReference type="InterPro" id="IPR026683">
    <property type="entry name" value="TOR_cat"/>
</dbReference>
<evidence type="ECO:0000256" key="3">
    <source>
        <dbReference type="ARBA" id="ARBA00004255"/>
    </source>
</evidence>
<dbReference type="Pfam" id="PF23593">
    <property type="entry name" value="HEAT_ATR"/>
    <property type="match status" value="1"/>
</dbReference>
<feature type="region of interest" description="Disordered" evidence="64">
    <location>
        <begin position="3445"/>
        <end position="3493"/>
    </location>
</feature>
<dbReference type="FunFam" id="1.20.120.150:FF:000001">
    <property type="entry name" value="Serine/threonine-protein kinase TOR"/>
    <property type="match status" value="1"/>
</dbReference>
<dbReference type="InterPro" id="IPR011990">
    <property type="entry name" value="TPR-like_helical_dom_sf"/>
</dbReference>
<keyword evidence="44" id="KW-0866">Nonsense-mediated mRNA decay</keyword>
<keyword evidence="20" id="KW-0698">rRNA processing</keyword>
<feature type="active site" description="Proton acceptor" evidence="62">
    <location>
        <position position="3651"/>
    </location>
</feature>
<dbReference type="Gene3D" id="1.20.120.150">
    <property type="entry name" value="FKBP12-rapamycin binding domain"/>
    <property type="match status" value="1"/>
</dbReference>
<dbReference type="InterPro" id="IPR001045">
    <property type="entry name" value="Spermi_synthase"/>
</dbReference>
<dbReference type="CDD" id="cd05169">
    <property type="entry name" value="PIKKc_TOR"/>
    <property type="match status" value="1"/>
</dbReference>
<dbReference type="SMART" id="SM00146">
    <property type="entry name" value="PI3Kc"/>
    <property type="match status" value="1"/>
</dbReference>
<evidence type="ECO:0000256" key="33">
    <source>
        <dbReference type="ARBA" id="ARBA00022835"/>
    </source>
</evidence>
<evidence type="ECO:0000256" key="39">
    <source>
        <dbReference type="ARBA" id="ARBA00022884"/>
    </source>
</evidence>
<dbReference type="PROSITE" id="PS50967">
    <property type="entry name" value="HRDC"/>
    <property type="match status" value="1"/>
</dbReference>
<dbReference type="EC" id="2.7.11.1" evidence="15"/>
<dbReference type="STRING" id="246437.L9L5G0"/>
<evidence type="ECO:0000256" key="4">
    <source>
        <dbReference type="ARBA" id="ARBA00004262"/>
    </source>
</evidence>
<feature type="domain" description="PABS" evidence="67">
    <location>
        <begin position="3500"/>
        <end position="3731"/>
    </location>
</feature>
<dbReference type="SMART" id="SM01343">
    <property type="entry name" value="FATC"/>
    <property type="match status" value="1"/>
</dbReference>
<dbReference type="Pfam" id="PF01612">
    <property type="entry name" value="DNA_pol_A_exo1"/>
    <property type="match status" value="1"/>
</dbReference>
<dbReference type="GO" id="GO:0019216">
    <property type="term" value="P:regulation of lipid metabolic process"/>
    <property type="evidence" value="ECO:0007669"/>
    <property type="project" value="UniProtKB-ARBA"/>
</dbReference>
<evidence type="ECO:0000256" key="52">
    <source>
        <dbReference type="ARBA" id="ARBA00051942"/>
    </source>
</evidence>
<dbReference type="EC" id="2.7.10.2" evidence="14"/>
<keyword evidence="34" id="KW-0269">Exonuclease</keyword>
<dbReference type="GO" id="GO:0005730">
    <property type="term" value="C:nucleolus"/>
    <property type="evidence" value="ECO:0007669"/>
    <property type="project" value="UniProtKB-SubCell"/>
</dbReference>
<evidence type="ECO:0000256" key="1">
    <source>
        <dbReference type="ARBA" id="ARBA00001946"/>
    </source>
</evidence>
<comment type="similarity">
    <text evidence="49">Belongs to the exosome component 10/RRP6 family.</text>
</comment>
<dbReference type="SUPFAM" id="SSF47819">
    <property type="entry name" value="HRDC-like"/>
    <property type="match status" value="1"/>
</dbReference>
<evidence type="ECO:0000256" key="7">
    <source>
        <dbReference type="ARBA" id="ARBA00004524"/>
    </source>
</evidence>
<evidence type="ECO:0000256" key="42">
    <source>
        <dbReference type="ARBA" id="ARBA00023128"/>
    </source>
</evidence>
<evidence type="ECO:0000256" key="32">
    <source>
        <dbReference type="ARBA" id="ARBA00022824"/>
    </source>
</evidence>
<dbReference type="SMART" id="SM01345">
    <property type="entry name" value="Rapamycin_bind"/>
    <property type="match status" value="1"/>
</dbReference>
<dbReference type="GO" id="GO:0008408">
    <property type="term" value="F:3'-5' exonuclease activity"/>
    <property type="evidence" value="ECO:0007669"/>
    <property type="project" value="InterPro"/>
</dbReference>
<dbReference type="FunFam" id="1.10.150.80:FF:000001">
    <property type="entry name" value="Putative exosome component 10"/>
    <property type="match status" value="1"/>
</dbReference>
<dbReference type="GO" id="GO:0031932">
    <property type="term" value="C:TORC2 complex"/>
    <property type="evidence" value="ECO:0007669"/>
    <property type="project" value="TreeGrafter"/>
</dbReference>
<evidence type="ECO:0000256" key="6">
    <source>
        <dbReference type="ARBA" id="ARBA00004397"/>
    </source>
</evidence>
<evidence type="ECO:0000256" key="21">
    <source>
        <dbReference type="ARBA" id="ARBA00022553"/>
    </source>
</evidence>
<dbReference type="InterPro" id="IPR003151">
    <property type="entry name" value="PIK-rel_kinase_FAT"/>
</dbReference>
<evidence type="ECO:0000256" key="29">
    <source>
        <dbReference type="ARBA" id="ARBA00022787"/>
    </source>
</evidence>
<evidence type="ECO:0000256" key="11">
    <source>
        <dbReference type="ARBA" id="ARBA00004642"/>
    </source>
</evidence>
<dbReference type="NCBIfam" id="TIGR00417">
    <property type="entry name" value="speE"/>
    <property type="match status" value="1"/>
</dbReference>
<dbReference type="InterPro" id="IPR009076">
    <property type="entry name" value="FRB_dom"/>
</dbReference>
<dbReference type="FunFam" id="1.25.10.10:FF:000083">
    <property type="entry name" value="Serine/threonine-protein kinase TOR"/>
    <property type="match status" value="1"/>
</dbReference>
<dbReference type="InterPro" id="IPR000403">
    <property type="entry name" value="PI3/4_kinase_cat_dom"/>
</dbReference>
<feature type="region of interest" description="Disordered" evidence="64">
    <location>
        <begin position="3409"/>
        <end position="3428"/>
    </location>
</feature>
<dbReference type="GO" id="GO:0038202">
    <property type="term" value="P:TORC1 signaling"/>
    <property type="evidence" value="ECO:0007669"/>
    <property type="project" value="TreeGrafter"/>
</dbReference>
<dbReference type="FunFam" id="1.10.1070.11:FF:000074">
    <property type="entry name" value="DJ576K7.1 (FK506 binding protein 12-rapamycin associated protein 1)"/>
    <property type="match status" value="1"/>
</dbReference>
<feature type="region of interest" description="Disordered" evidence="64">
    <location>
        <begin position="2689"/>
        <end position="2708"/>
    </location>
</feature>
<dbReference type="InterPro" id="IPR037163">
    <property type="entry name" value="Spermidine_synt_N_sf"/>
</dbReference>
<feature type="domain" description="FAT" evidence="68">
    <location>
        <begin position="1398"/>
        <end position="2095"/>
    </location>
</feature>
<dbReference type="GO" id="GO:0006281">
    <property type="term" value="P:DNA repair"/>
    <property type="evidence" value="ECO:0007669"/>
    <property type="project" value="UniProtKB-KW"/>
</dbReference>
<dbReference type="Gene3D" id="1.10.1070.11">
    <property type="entry name" value="Phosphatidylinositol 3-/4-kinase, catalytic domain"/>
    <property type="match status" value="1"/>
</dbReference>
<evidence type="ECO:0000256" key="10">
    <source>
        <dbReference type="ARBA" id="ARBA00004630"/>
    </source>
</evidence>
<keyword evidence="39" id="KW-0694">RNA-binding</keyword>
<evidence type="ECO:0000256" key="61">
    <source>
        <dbReference type="ARBA" id="ARBA00083003"/>
    </source>
</evidence>
<dbReference type="PROSITE" id="PS51006">
    <property type="entry name" value="PABS_2"/>
    <property type="match status" value="1"/>
</dbReference>
<dbReference type="GO" id="GO:0005524">
    <property type="term" value="F:ATP binding"/>
    <property type="evidence" value="ECO:0007669"/>
    <property type="project" value="UniProtKB-KW"/>
</dbReference>
<dbReference type="CDD" id="cd02440">
    <property type="entry name" value="AdoMet_MTases"/>
    <property type="match status" value="1"/>
</dbReference>
<dbReference type="SMART" id="SM00341">
    <property type="entry name" value="HRDC"/>
    <property type="match status" value="1"/>
</dbReference>
<dbReference type="InterPro" id="IPR014009">
    <property type="entry name" value="PIK_FAT"/>
</dbReference>
<dbReference type="InterPro" id="IPR002562">
    <property type="entry name" value="3'-5'_exonuclease_dom"/>
</dbReference>
<dbReference type="GO" id="GO:0008361">
    <property type="term" value="P:regulation of cell size"/>
    <property type="evidence" value="ECO:0007669"/>
    <property type="project" value="UniProtKB-ARBA"/>
</dbReference>
<comment type="subunit">
    <text evidence="53">Component of the RNA exosome complex. The catalytically inactive RNA exosome core complex (Exo-9) associates with the catalytic subunit EXOSC10/RRP6 (via its N-terminus). Exo-9 may associate with DIS3 to form the nucleolar exosome complex, or DIS3L to form the cytoplasmic exosome complex. The RNA exosome complex interacts with cofactors C1D/RRP47, MPHOSPH6/MPP6 and MTREX/MTR4. Interacts with MTREX; the interaction with MTREX mediates the association of MTREX with nuclear RNA exosomes. Part of the small subunit (SSU) processome, composed of more than 70 proteins and the RNA chaperone small nucleolar RNA (snoRNA) U3. Interacts with ALYREF/THOC4. Interacts with DHX36; this interaction occurs in a RNase-insensitive manner. Interacts with NRDE2. Interacts (via C-terminus) with USP36 (via C-terminus); the interaction is facilitated by the association with RNA and promotes sumoylation of EXOSC10.</text>
</comment>
<evidence type="ECO:0000256" key="60">
    <source>
        <dbReference type="ARBA" id="ARBA00082407"/>
    </source>
</evidence>
<dbReference type="Gene3D" id="2.30.140.10">
    <property type="entry name" value="Spermidine synthase, tetramerisation domain"/>
    <property type="match status" value="1"/>
</dbReference>
<dbReference type="Gene3D" id="1.25.10.10">
    <property type="entry name" value="Leucine-rich Repeat Variant"/>
    <property type="match status" value="4"/>
</dbReference>
<comment type="cofactor">
    <cofactor evidence="1">
        <name>Mg(2+)</name>
        <dbReference type="ChEBI" id="CHEBI:18420"/>
    </cofactor>
</comment>
<evidence type="ECO:0000259" key="66">
    <source>
        <dbReference type="PROSITE" id="PS50967"/>
    </source>
</evidence>
<dbReference type="Pfam" id="PF01564">
    <property type="entry name" value="Spermine_synth"/>
    <property type="match status" value="1"/>
</dbReference>
<keyword evidence="18" id="KW-1017">Isopeptide bond</keyword>
<evidence type="ECO:0000256" key="45">
    <source>
        <dbReference type="ARBA" id="ARBA00023204"/>
    </source>
</evidence>
<evidence type="ECO:0000256" key="49">
    <source>
        <dbReference type="ARBA" id="ARBA00043957"/>
    </source>
</evidence>
<evidence type="ECO:0000256" key="16">
    <source>
        <dbReference type="ARBA" id="ARBA00022475"/>
    </source>
</evidence>
<evidence type="ECO:0000256" key="34">
    <source>
        <dbReference type="ARBA" id="ARBA00022839"/>
    </source>
</evidence>
<keyword evidence="29" id="KW-1000">Mitochondrion outer membrane</keyword>
<evidence type="ECO:0000256" key="51">
    <source>
        <dbReference type="ARBA" id="ARBA00048679"/>
    </source>
</evidence>
<dbReference type="InterPro" id="IPR003152">
    <property type="entry name" value="FATC_dom"/>
</dbReference>
<evidence type="ECO:0000256" key="27">
    <source>
        <dbReference type="ARBA" id="ARBA00022763"/>
    </source>
</evidence>
<dbReference type="InterPro" id="IPR036397">
    <property type="entry name" value="RNaseH_sf"/>
</dbReference>
<comment type="similarity">
    <text evidence="12 63">Belongs to the spermidine/spermine synthase family.</text>
</comment>
<comment type="catalytic activity">
    <reaction evidence="50">
        <text>L-threonyl-[protein] + ATP = O-phospho-L-threonyl-[protein] + ADP + H(+)</text>
        <dbReference type="Rhea" id="RHEA:46608"/>
        <dbReference type="Rhea" id="RHEA-COMP:11060"/>
        <dbReference type="Rhea" id="RHEA-COMP:11605"/>
        <dbReference type="ChEBI" id="CHEBI:15378"/>
        <dbReference type="ChEBI" id="CHEBI:30013"/>
        <dbReference type="ChEBI" id="CHEBI:30616"/>
        <dbReference type="ChEBI" id="CHEBI:61977"/>
        <dbReference type="ChEBI" id="CHEBI:456216"/>
        <dbReference type="EC" id="2.7.11.1"/>
    </reaction>
</comment>
<dbReference type="FunFam" id="3.30.420.10:FF:000022">
    <property type="entry name" value="Exosome component 10"/>
    <property type="match status" value="1"/>
</dbReference>
<dbReference type="Proteomes" id="UP000011518">
    <property type="component" value="Unassembled WGS sequence"/>
</dbReference>
<evidence type="ECO:0000256" key="9">
    <source>
        <dbReference type="ARBA" id="ARBA00004604"/>
    </source>
</evidence>
<dbReference type="Pfam" id="PF08066">
    <property type="entry name" value="PMC2NT"/>
    <property type="match status" value="1"/>
</dbReference>
<evidence type="ECO:0000256" key="15">
    <source>
        <dbReference type="ARBA" id="ARBA00012513"/>
    </source>
</evidence>
<dbReference type="GO" id="GO:0051240">
    <property type="term" value="P:positive regulation of multicellular organismal process"/>
    <property type="evidence" value="ECO:0007669"/>
    <property type="project" value="UniProtKB-ARBA"/>
</dbReference>
<dbReference type="GO" id="GO:0051896">
    <property type="term" value="P:regulation of phosphatidylinositol 3-kinase/protein kinase B signal transduction"/>
    <property type="evidence" value="ECO:0007669"/>
    <property type="project" value="UniProtKB-ARBA"/>
</dbReference>
<dbReference type="InterPro" id="IPR057564">
    <property type="entry name" value="HEAT_ATR"/>
</dbReference>
<dbReference type="InterPro" id="IPR011989">
    <property type="entry name" value="ARM-like"/>
</dbReference>
<keyword evidence="43" id="KW-0472">Membrane</keyword>
<feature type="region of interest" description="Disordered" evidence="64">
    <location>
        <begin position="1925"/>
        <end position="1980"/>
    </location>
</feature>
<dbReference type="HAMAP" id="MF_00198">
    <property type="entry name" value="Spermidine_synth"/>
    <property type="match status" value="1"/>
</dbReference>
<evidence type="ECO:0000256" key="36">
    <source>
        <dbReference type="ARBA" id="ARBA00022842"/>
    </source>
</evidence>
<dbReference type="GO" id="GO:0005886">
    <property type="term" value="C:plasma membrane"/>
    <property type="evidence" value="ECO:0007669"/>
    <property type="project" value="UniProtKB-SubCell"/>
</dbReference>
<evidence type="ECO:0000259" key="67">
    <source>
        <dbReference type="PROSITE" id="PS51006"/>
    </source>
</evidence>
<dbReference type="FunFam" id="1.25.10.10:FF:000060">
    <property type="entry name" value="Serine/threonine-protein kinase mTOR"/>
    <property type="match status" value="1"/>
</dbReference>
<dbReference type="InterPro" id="IPR012337">
    <property type="entry name" value="RNaseH-like_sf"/>
</dbReference>
<evidence type="ECO:0000256" key="38">
    <source>
        <dbReference type="ARBA" id="ARBA00022848"/>
    </source>
</evidence>
<evidence type="ECO:0000256" key="24">
    <source>
        <dbReference type="ARBA" id="ARBA00022723"/>
    </source>
</evidence>
<dbReference type="SMART" id="SM00474">
    <property type="entry name" value="35EXOc"/>
    <property type="match status" value="1"/>
</dbReference>
<evidence type="ECO:0000256" key="18">
    <source>
        <dbReference type="ARBA" id="ARBA00022499"/>
    </source>
</evidence>
<dbReference type="Pfam" id="PF00570">
    <property type="entry name" value="HRDC"/>
    <property type="match status" value="1"/>
</dbReference>
<dbReference type="NCBIfam" id="NF002010">
    <property type="entry name" value="PRK00811.1"/>
    <property type="match status" value="1"/>
</dbReference>
<keyword evidence="62" id="KW-0620">Polyamine biosynthesis</keyword>
<evidence type="ECO:0000256" key="58">
    <source>
        <dbReference type="ARBA" id="ARBA00078277"/>
    </source>
</evidence>
<sequence length="3780" mass="428314">MLGTGPAAATAATTTSSNVSVLQQFASGLKSRNEETRAKAAKELQHYVTMELREMSQEESTRFYDQLNHHIFELVSSSDANERKGGILAIASLIGVEGGNATRIGRFANYLRNLLPSNDPVVMEMASKAIGRLAMAGDTFTAEYVEFEVKRALEWLGADRNEGRRHAAVLVLRELAISVPTFFFQQVQPFFDNIFVAVWDPKQAIREGAVAALRACLILTTQREPKEMQKPQWYRHTFEEAEKGFDETLAKEKGMNRDDRIHGALLILNELVRISSMEGERLREEMEEITQQQLVHDKYCKDLMGFGTKPRHITPFTSFQAVQPQQSNALVGLLGYSSHQGLMGFGASPSPAKSTLVESRCCRDLMEEKFDQVCQWVLKCRNSKNSLIQMTILNLLPRLAAFRPSAFTDTQYLQDTMNHVLSCVKKEKERTAAFQALGLLSVAVRSEFKVYLPRVLDIIRAALPPKDFAHKRQKAMQVDATVFTCISMLARAMGPGIQQDIKELLEPMLAVGLSPALTAVLYDLSRQIPQLKKDIQDGLLKMLSLVLMHKPLRHPGMPKGLAHQLASPGLTTLPEASDVGSITLALRTLGSFEFEGHSLTQFVRHCADHFLNSEHKEIRMEAARTCSRLLTPSIHLISGHAHVVSQTAVQVVADVLSKLLVVGITDPDPDIRYCVLASLDERFDAHLAQAENLQALFVALNDQVFEIRELAICTVGRLSSMNPAFVMPFLRKMLIQILTELEHSGIGRIKEQSARMLGHLVSNAPRLIRPYMEPILKALILKLKDPDPDPNPGVINNVLATIGELAQVSGLEMRKWVDELFIIIMDMLQDSSLLAKRQVALWTLGQLVASTGYVVEPYRKYPTLLEVLLNFLKTEQNQGTRREAIRVLGLLGALDPYKHKVNIGMIDQSRDASAVSLSESKSSQDSSDYSTSEMLVNMGNLPLDEFYPAVSMVALMRIFRDQSLSHHHTMVVQAITFIFKSLGLKCVQFLPQVMPTFLNVIRVCDGAIREFLFQQLGMLVSFVKSHIRPYMDEIVTLMREFWVMNTSIQSTIILLIEQIVVALGGEFKLYLPQLIPHMLRVFMHDNSPGRIVSIKLLAAIQLFGANLDDYLHLLLPPIVKLFDAPEVPLPSRKAALETVDRLTESLDFTDYASRIIHPIVRTLDQSPELRSTAMDTLSSLVFQLGKKYQIFIPMVNKVLVRHRINHQRYDVLICRIVKGYTLADEEEDPLIYQHRMLRSGQGDALASGPVETGPMKKLHVSTINLQKAGLEADRSLLSSVELQAWGAARRVSKDDWLEWLRRLSLELLKDSSSPSLRSCWALAQAYNPMARDLFNAAFVSCWSELNEDQQDELIRSIELALTSQDIAEVTQTLLNLAEFMEHSDKGPLPLRDDNGIVLLGERAAKCRAYAKALHYKELEFQKGPTPAILESLISLSINSGHQAFNGTALLPQYNYSPPAPLATYCLQTKSATQRLLVKSFSIPEAGARSMYEPVTASCGERVGAPALKEMGCQKSSQCGCTARFWGLLSLSINNKLQQPEAAAGVLEYAMKHFGELEIQATWYEKLHEWEDALVAYDKKMDTNKDDPELMLGRMRCLEALGEWGQLHQQCCEKWTLVNDETQAKMARMAAAAAWGLGQWDSMEEYTCMIPRDTHDGAFYRAVLALHQDLFSLAQQCIDKARDLLDAELTAMAGESYSRAYGAMVSCHMLSELEEVIQYKLVPERREIIRQIWWERLQGCQRIVEDWQKILMVRSLVVNPHEDMRTWLKYASLCGKSGRLALAHKTLVLLLGVDPSRQLDHPLPTVHPQVTYAYMKNMWKSARKIDAFQHMQHFVQTMQQQAQHAIATEDQQHKQELHKLMARCFLKLGEWQLNLQGINESTIPKVLQYYSAATEHDRSWYKAWHAWAVMNFEAVLHYKHQNQARDEKKKLRHASGANITSATTTATTAATAAATASTEGSNSESEAESTENSPTPSPLQKKVTEDLSKTLLMYTVPAVQGFFRSISLSRGNNLQDTLRVLTLWFDYGHWPDVNEALVEGVKAIQIDTWLQVIPQLIARIDTPRPLVGRLIHQLLTDIGRYHPQALIYPLTVASKSTTTARHNAANKILKNMCEHSNTLVQQAMMVSEELIRVAILWHEMWHEGLEEASRLYFGERNVKGMFEVLEPLHAMMERGPQTLKETSFNQAYGRDLMEAQEWCRKYMKSGNVKDLTQAWDLYYHVFRRISKQLPQLTSLELQYVSPKLLMCRDLELAVPGTYDPNQPIIRIQSIAPSLQVITSKQRPRKLTLMGSNGHEFVFLLKGHEDLRQDERVMQLFGLVNTLLANDPTSLRKNLSIQRYAVIPLSTNSGLIGWVPHCDTLHALIRDYREKKKILLNIEHRIMLRMAPDYDHLTLMQKVEVFEHAVNNTAGDDLAKLLWLKSPSSEVWFDRRTNYTRSLAVMSMVGYILGLGDRHPSNLMLDRLSGKILHIDFGDCFEVAMTREKFPEKIPFRLTRMLTNAMEVTGLDGNYRITCHTVMEVLREHKDSVMAVLEAFVYDPLLNWRLMDTNTKGNKRSRTRTDSYSAGQSVEILDGVELGEPAHKKTGTTVPESIHSFIGDGLVKPEALNKKAIQIINRVRDKLTGRDFSHDDTLDVPTQVELLIKQATSHENLCQCYIGWPYTKDRQCTCAEGTRPVGRDTLARRAVLAGKMAPPSPREPKTPPATSVAKSDGEMVLPGFPDADSFVKFALGAVLAVTKASGGLPQSGDEYDFYRSFPGFQAFCETQGDRLLQCMSRVMQYHGCRSNIKDRSKVTELEDKFDLLVDTNDVILERVGILLDEASGVNKNQQPVLPAGLQVPKTIVSSWNRKAGEYGKKAKSETFRLLHAKNIVRPQLKFREKIDNSNTPFLPKIFIKPNAQKPLPHALSKERRERPQDRPEDLDVPPALADFIHQQRTQQVEQDMFAHPYQYELDHFIPPDSVLQRPHPQIYRPVEETPCHFVSSLDELVELNEKLLSCREFAVDLEHHSYRSFLGLTCLMQISTRTEDFIIDTLELRSDMYILNESFTDPAIVKVFHGADSDIEWLQKDFGLYVVNMFDTHQAARLLNLGRHSLDHLLKLYCSVESNKQYQLADWRIRPLPEEMLSYARDDTHYLLYIYDKMRLELWERGGNQPVQLQVVWQRSRDICLKKFLKPIFTDESYLELYRKQKKHLNTQQLTAFQLLFAWRDKTARREDESYGYVLPNHMMLKIAEELPKEPQGIIACCNPVPPLVRQQINEMHLLIQQAREMPLLKRLENILFGPHDCSHAPSDGCPVIPASGSVPVQKQTSLFPDQKEETLLDTGCLIATAVITLFSEPNVEENEKGPLTVAQKKAQNIMESFENPFRMFLPSQEHRAHISQAAKFDPSSKIYEISNHWKLANQVQVQKESKEAARKEAAEKTAAQEQAKEEYRATAEQAVSVRQQAALENAAKKRERATSDPRTTEQKQEKKRLRISKKPKDPAPPEKDFTPYDYSQSDFKAFAGTDNPHQALSLQVEQLLHHQRSRYQDILVFRSKTYGNVLVLDGVIQCTERDEFSYQEMIANLPLCSHPNPRKVLIIGGGDGGVLREVVKHPSVESVVQCEIDEDVIQVSKKFLPGMAIGYSSSKLTLHVGDGFEFMKQNQDAFDVIITDSSDPMGPAESLFKESYYQLMKTALKEDGNLCCQGECQWLHLDLIKEMRQFCKSLFPVVGYAYCTIPTYPSGQIGFMLCSKNPSTNFQEPVQQLTQKQVEQMQLKYYNSDVHRAAFVLPEFARKALNDVS</sequence>
<gene>
    <name evidence="70" type="ORF">TREES_T100008878</name>
</gene>
<feature type="compositionally biased region" description="Low complexity" evidence="64">
    <location>
        <begin position="1933"/>
        <end position="1973"/>
    </location>
</feature>
<dbReference type="InterPro" id="IPR029063">
    <property type="entry name" value="SAM-dependent_MTases_sf"/>
</dbReference>
<evidence type="ECO:0000313" key="70">
    <source>
        <dbReference type="EMBL" id="ELW68647.1"/>
    </source>
</evidence>
<dbReference type="Gene3D" id="1.25.40.10">
    <property type="entry name" value="Tetratricopeptide repeat domain"/>
    <property type="match status" value="1"/>
</dbReference>
<dbReference type="InterPro" id="IPR018936">
    <property type="entry name" value="PI3/4_kinase_CS"/>
</dbReference>
<evidence type="ECO:0000256" key="37">
    <source>
        <dbReference type="ARBA" id="ARBA00022843"/>
    </source>
</evidence>
<dbReference type="SMART" id="SM01346">
    <property type="entry name" value="DUF3385"/>
    <property type="match status" value="1"/>
</dbReference>
<evidence type="ECO:0000256" key="53">
    <source>
        <dbReference type="ARBA" id="ARBA00065628"/>
    </source>
</evidence>
<dbReference type="Gene3D" id="3.30.1010.10">
    <property type="entry name" value="Phosphatidylinositol 3-kinase Catalytic Subunit, Chain A, domain 4"/>
    <property type="match status" value="1"/>
</dbReference>
<dbReference type="SUPFAM" id="SSF53098">
    <property type="entry name" value="Ribonuclease H-like"/>
    <property type="match status" value="1"/>
</dbReference>
<keyword evidence="23" id="KW-0540">Nuclease</keyword>
<dbReference type="PROSITE" id="PS00916">
    <property type="entry name" value="PI3_4_KINASE_2"/>
    <property type="match status" value="1"/>
</dbReference>
<comment type="similarity">
    <text evidence="13">Belongs to the PI3/PI4-kinase family.</text>
</comment>
<evidence type="ECO:0000256" key="28">
    <source>
        <dbReference type="ARBA" id="ARBA00022777"/>
    </source>
</evidence>
<keyword evidence="26" id="KW-0547">Nucleotide-binding</keyword>
<keyword evidence="30" id="KW-0378">Hydrolase</keyword>
<dbReference type="SUPFAM" id="SSF48371">
    <property type="entry name" value="ARM repeat"/>
    <property type="match status" value="2"/>
</dbReference>
<evidence type="ECO:0000259" key="65">
    <source>
        <dbReference type="PROSITE" id="PS50290"/>
    </source>
</evidence>
<evidence type="ECO:0000259" key="69">
    <source>
        <dbReference type="PROSITE" id="PS51190"/>
    </source>
</evidence>
<keyword evidence="48" id="KW-0968">Cytoplasmic vesicle</keyword>
<keyword evidence="27" id="KW-0227">DNA damage</keyword>
<dbReference type="GO" id="GO:0005765">
    <property type="term" value="C:lysosomal membrane"/>
    <property type="evidence" value="ECO:0007669"/>
    <property type="project" value="UniProtKB-SubCell"/>
</dbReference>
<keyword evidence="47" id="KW-0539">Nucleus</keyword>
<evidence type="ECO:0000256" key="23">
    <source>
        <dbReference type="ARBA" id="ARBA00022722"/>
    </source>
</evidence>
<evidence type="ECO:0000259" key="68">
    <source>
        <dbReference type="PROSITE" id="PS51189"/>
    </source>
</evidence>
<dbReference type="InterPro" id="IPR036738">
    <property type="entry name" value="FRB_sf"/>
</dbReference>
<dbReference type="GO" id="GO:0044877">
    <property type="term" value="F:protein-containing complex binding"/>
    <property type="evidence" value="ECO:0007669"/>
    <property type="project" value="InterPro"/>
</dbReference>
<dbReference type="GO" id="GO:0000139">
    <property type="term" value="C:Golgi membrane"/>
    <property type="evidence" value="ECO:0007669"/>
    <property type="project" value="UniProtKB-SubCell"/>
</dbReference>
<dbReference type="InterPro" id="IPR049559">
    <property type="entry name" value="Rrp6p-like_exo"/>
</dbReference>
<dbReference type="GO" id="GO:0003723">
    <property type="term" value="F:RNA binding"/>
    <property type="evidence" value="ECO:0007669"/>
    <property type="project" value="UniProtKB-KW"/>
</dbReference>
<keyword evidence="28 70" id="KW-0418">Kinase</keyword>
<evidence type="ECO:0000256" key="35">
    <source>
        <dbReference type="ARBA" id="ARBA00022840"/>
    </source>
</evidence>
<keyword evidence="40" id="KW-0007">Acetylation</keyword>
<dbReference type="Pfam" id="PF00454">
    <property type="entry name" value="PI3_PI4_kinase"/>
    <property type="match status" value="1"/>
</dbReference>
<dbReference type="InterPro" id="IPR012588">
    <property type="entry name" value="Exosome-assoc_fac_Rrp6_N"/>
</dbReference>
<dbReference type="GO" id="GO:0045335">
    <property type="term" value="C:phagocytic vesicle"/>
    <property type="evidence" value="ECO:0007669"/>
    <property type="project" value="UniProtKB-SubCell"/>
</dbReference>
<evidence type="ECO:0000256" key="5">
    <source>
        <dbReference type="ARBA" id="ARBA00004322"/>
    </source>
</evidence>
<keyword evidence="41" id="KW-0333">Golgi apparatus</keyword>
<evidence type="ECO:0000256" key="50">
    <source>
        <dbReference type="ARBA" id="ARBA00047899"/>
    </source>
</evidence>
<dbReference type="Pfam" id="PF17284">
    <property type="entry name" value="Spermine_synt_N"/>
    <property type="match status" value="1"/>
</dbReference>
<feature type="compositionally biased region" description="Basic and acidic residues" evidence="64">
    <location>
        <begin position="3409"/>
        <end position="3418"/>
    </location>
</feature>
<evidence type="ECO:0000256" key="17">
    <source>
        <dbReference type="ARBA" id="ARBA00022490"/>
    </source>
</evidence>
<evidence type="ECO:0000256" key="46">
    <source>
        <dbReference type="ARBA" id="ARBA00023228"/>
    </source>
</evidence>
<name>L9L5G0_TUPCH</name>
<evidence type="ECO:0000256" key="12">
    <source>
        <dbReference type="ARBA" id="ARBA00007867"/>
    </source>
</evidence>
<dbReference type="InterPro" id="IPR024585">
    <property type="entry name" value="mTOR_dom"/>
</dbReference>
<dbReference type="GO" id="GO:0005789">
    <property type="term" value="C:endoplasmic reticulum membrane"/>
    <property type="evidence" value="ECO:0007669"/>
    <property type="project" value="UniProtKB-SubCell"/>
</dbReference>
<keyword evidence="22 62" id="KW-0808">Transferase</keyword>
<comment type="subcellular location">
    <subcellularLocation>
        <location evidence="2">Cell membrane</location>
        <topology evidence="2">Peripheral membrane protein</topology>
    </subcellularLocation>
    <subcellularLocation>
        <location evidence="4">Cytoplasmic vesicle</location>
        <location evidence="4">Phagosome</location>
    </subcellularLocation>
    <subcellularLocation>
        <location evidence="6">Endoplasmic reticulum membrane</location>
        <topology evidence="6">Peripheral membrane protein</topology>
        <orientation evidence="6">Cytoplasmic side</orientation>
    </subcellularLocation>
    <subcellularLocation>
        <location evidence="3">Golgi apparatus membrane</location>
        <topology evidence="3">Peripheral membrane protein</topology>
        <orientation evidence="3">Cytoplasmic side</orientation>
    </subcellularLocation>
    <subcellularLocation>
        <location evidence="10">Lysosome membrane</location>
        <topology evidence="10">Peripheral membrane protein</topology>
        <orientation evidence="10">Cytoplasmic side</orientation>
    </subcellularLocation>
    <subcellularLocation>
        <location evidence="7">Microsome membrane</location>
    </subcellularLocation>
    <subcellularLocation>
        <location evidence="8">Mitochondrion outer membrane</location>
        <topology evidence="8">Peripheral membrane protein</topology>
        <orientation evidence="8">Cytoplasmic side</orientation>
    </subcellularLocation>
    <subcellularLocation>
        <location evidence="5">Nucleus</location>
        <location evidence="5">PML body</location>
    </subcellularLocation>
    <subcellularLocation>
        <location evidence="9">Nucleus</location>
        <location evidence="9">Nucleolus</location>
    </subcellularLocation>
    <subcellularLocation>
        <location evidence="11">Nucleus</location>
        <location evidence="11">Nucleoplasm</location>
    </subcellularLocation>
</comment>
<evidence type="ECO:0000256" key="54">
    <source>
        <dbReference type="ARBA" id="ARBA00070703"/>
    </source>
</evidence>
<reference evidence="71" key="2">
    <citation type="journal article" date="2013" name="Nat. Commun.">
        <title>Genome of the Chinese tree shrew.</title>
        <authorList>
            <person name="Fan Y."/>
            <person name="Huang Z.Y."/>
            <person name="Cao C.C."/>
            <person name="Chen C.S."/>
            <person name="Chen Y.X."/>
            <person name="Fan D.D."/>
            <person name="He J."/>
            <person name="Hou H.L."/>
            <person name="Hu L."/>
            <person name="Hu X.T."/>
            <person name="Jiang X.T."/>
            <person name="Lai R."/>
            <person name="Lang Y.S."/>
            <person name="Liang B."/>
            <person name="Liao S.G."/>
            <person name="Mu D."/>
            <person name="Ma Y.Y."/>
            <person name="Niu Y.Y."/>
            <person name="Sun X.Q."/>
            <person name="Xia J.Q."/>
            <person name="Xiao J."/>
            <person name="Xiong Z.Q."/>
            <person name="Xu L."/>
            <person name="Yang L."/>
            <person name="Zhang Y."/>
            <person name="Zhao W."/>
            <person name="Zhao X.D."/>
            <person name="Zheng Y.T."/>
            <person name="Zhou J.M."/>
            <person name="Zhu Y.B."/>
            <person name="Zhang G.J."/>
            <person name="Wang J."/>
            <person name="Yao Y.G."/>
        </authorList>
    </citation>
    <scope>NUCLEOTIDE SEQUENCE [LARGE SCALE GENOMIC DNA]</scope>
</reference>
<evidence type="ECO:0000256" key="25">
    <source>
        <dbReference type="ARBA" id="ARBA00022737"/>
    </source>
</evidence>
<dbReference type="Gene3D" id="3.40.50.150">
    <property type="entry name" value="Vaccinia Virus protein VP39"/>
    <property type="match status" value="1"/>
</dbReference>
<evidence type="ECO:0000256" key="14">
    <source>
        <dbReference type="ARBA" id="ARBA00011903"/>
    </source>
</evidence>
<evidence type="ECO:0000256" key="44">
    <source>
        <dbReference type="ARBA" id="ARBA00023161"/>
    </source>
</evidence>
<dbReference type="FunFam" id="3.30.1010.10:FF:000004">
    <property type="entry name" value="Serine/threonine-protein kinase TOR"/>
    <property type="match status" value="1"/>
</dbReference>
<dbReference type="GO" id="GO:0005829">
    <property type="term" value="C:cytosol"/>
    <property type="evidence" value="ECO:0007669"/>
    <property type="project" value="UniProtKB-ARBA"/>
</dbReference>
<dbReference type="InterPro" id="IPR002121">
    <property type="entry name" value="HRDC_dom"/>
</dbReference>
<evidence type="ECO:0000256" key="48">
    <source>
        <dbReference type="ARBA" id="ARBA00023329"/>
    </source>
</evidence>
<dbReference type="InterPro" id="IPR035246">
    <property type="entry name" value="Spermidine_synt_N"/>
</dbReference>
<dbReference type="CDD" id="cd06147">
    <property type="entry name" value="Rrp6p_like_exo"/>
    <property type="match status" value="1"/>
</dbReference>
<evidence type="ECO:0000256" key="41">
    <source>
        <dbReference type="ARBA" id="ARBA00023034"/>
    </source>
</evidence>
<dbReference type="GO" id="GO:0045597">
    <property type="term" value="P:positive regulation of cell differentiation"/>
    <property type="evidence" value="ECO:0007669"/>
    <property type="project" value="UniProtKB-ARBA"/>
</dbReference>
<dbReference type="SUPFAM" id="SSF56112">
    <property type="entry name" value="Protein kinase-like (PK-like)"/>
    <property type="match status" value="1"/>
</dbReference>
<dbReference type="GO" id="GO:0000176">
    <property type="term" value="C:nuclear exosome (RNase complex)"/>
    <property type="evidence" value="ECO:0007669"/>
    <property type="project" value="InterPro"/>
</dbReference>
<dbReference type="SUPFAM" id="SSF47212">
    <property type="entry name" value="FKBP12-rapamycin-binding domain of FKBP-rapamycin-associated protein (FRAP)"/>
    <property type="match status" value="1"/>
</dbReference>
<comment type="catalytic activity">
    <reaction evidence="51">
        <text>L-seryl-[protein] + ATP = O-phospho-L-seryl-[protein] + ADP + H(+)</text>
        <dbReference type="Rhea" id="RHEA:17989"/>
        <dbReference type="Rhea" id="RHEA-COMP:9863"/>
        <dbReference type="Rhea" id="RHEA-COMP:11604"/>
        <dbReference type="ChEBI" id="CHEBI:15378"/>
        <dbReference type="ChEBI" id="CHEBI:29999"/>
        <dbReference type="ChEBI" id="CHEBI:30616"/>
        <dbReference type="ChEBI" id="CHEBI:83421"/>
        <dbReference type="ChEBI" id="CHEBI:456216"/>
        <dbReference type="EC" id="2.7.11.1"/>
    </reaction>
</comment>
<keyword evidence="31" id="KW-0802">TPR repeat</keyword>
<feature type="domain" description="HRDC" evidence="66">
    <location>
        <begin position="3192"/>
        <end position="3272"/>
    </location>
</feature>
<keyword evidence="25" id="KW-0677">Repeat</keyword>
<dbReference type="Gene3D" id="1.10.150.80">
    <property type="entry name" value="HRDC domain"/>
    <property type="match status" value="1"/>
</dbReference>
<organism evidence="70 71">
    <name type="scientific">Tupaia chinensis</name>
    <name type="common">Chinese tree shrew</name>
    <name type="synonym">Tupaia belangeri chinensis</name>
    <dbReference type="NCBI Taxonomy" id="246437"/>
    <lineage>
        <taxon>Eukaryota</taxon>
        <taxon>Metazoa</taxon>
        <taxon>Chordata</taxon>
        <taxon>Craniata</taxon>
        <taxon>Vertebrata</taxon>
        <taxon>Euteleostomi</taxon>
        <taxon>Mammalia</taxon>
        <taxon>Eutheria</taxon>
        <taxon>Euarchontoglires</taxon>
        <taxon>Scandentia</taxon>
        <taxon>Tupaiidae</taxon>
        <taxon>Tupaia</taxon>
    </lineage>
</organism>
<dbReference type="InterPro" id="IPR036940">
    <property type="entry name" value="PI3/4_kinase_cat_sf"/>
</dbReference>
<dbReference type="GO" id="GO:0005741">
    <property type="term" value="C:mitochondrial outer membrane"/>
    <property type="evidence" value="ECO:0007669"/>
    <property type="project" value="UniProtKB-SubCell"/>
</dbReference>
<dbReference type="InterPro" id="IPR010997">
    <property type="entry name" value="HRDC-like_sf"/>
</dbReference>
<keyword evidence="42" id="KW-0496">Mitochondrion</keyword>
<evidence type="ECO:0000256" key="43">
    <source>
        <dbReference type="ARBA" id="ARBA00023136"/>
    </source>
</evidence>
<evidence type="ECO:0000256" key="26">
    <source>
        <dbReference type="ARBA" id="ARBA00022741"/>
    </source>
</evidence>
<evidence type="ECO:0000256" key="31">
    <source>
        <dbReference type="ARBA" id="ARBA00022803"/>
    </source>
</evidence>
<dbReference type="PANTHER" id="PTHR11139:SF9">
    <property type="entry name" value="SERINE_THREONINE-PROTEIN KINASE MTOR"/>
    <property type="match status" value="1"/>
</dbReference>
<dbReference type="InterPro" id="IPR044876">
    <property type="entry name" value="HRDC_dom_sf"/>
</dbReference>
<dbReference type="InterPro" id="IPR030374">
    <property type="entry name" value="PABS"/>
</dbReference>
<feature type="compositionally biased region" description="Basic and acidic residues" evidence="64">
    <location>
        <begin position="3477"/>
        <end position="3489"/>
    </location>
</feature>
<evidence type="ECO:0000256" key="22">
    <source>
        <dbReference type="ARBA" id="ARBA00022679"/>
    </source>
</evidence>
<keyword evidence="36" id="KW-0460">Magnesium</keyword>
<keyword evidence="33" id="KW-0271">Exosome</keyword>
<feature type="domain" description="FATC" evidence="69">
    <location>
        <begin position="2630"/>
        <end position="2661"/>
    </location>
</feature>
<dbReference type="PROSITE" id="PS50290">
    <property type="entry name" value="PI3_4_KINASE_3"/>
    <property type="match status" value="1"/>
</dbReference>
<dbReference type="PROSITE" id="PS51190">
    <property type="entry name" value="FATC"/>
    <property type="match status" value="1"/>
</dbReference>
<keyword evidence="21" id="KW-0597">Phosphoprotein</keyword>
<dbReference type="GO" id="GO:0016605">
    <property type="term" value="C:PML body"/>
    <property type="evidence" value="ECO:0007669"/>
    <property type="project" value="UniProtKB-SubCell"/>
</dbReference>
<keyword evidence="38" id="KW-0492">Microsome</keyword>
<keyword evidence="35" id="KW-0067">ATP-binding</keyword>
<dbReference type="Pfam" id="PF02259">
    <property type="entry name" value="FAT"/>
    <property type="match status" value="1"/>
</dbReference>
<keyword evidence="37" id="KW-0832">Ubl conjugation</keyword>
<dbReference type="Pfam" id="PF02260">
    <property type="entry name" value="FATC"/>
    <property type="match status" value="1"/>
</dbReference>
<dbReference type="GO" id="GO:0006596">
    <property type="term" value="P:polyamine biosynthetic process"/>
    <property type="evidence" value="ECO:0007669"/>
    <property type="project" value="UniProtKB-UniRule"/>
</dbReference>
<accession>L9L5G0</accession>
<dbReference type="GO" id="GO:0004715">
    <property type="term" value="F:non-membrane spanning protein tyrosine kinase activity"/>
    <property type="evidence" value="ECO:0007669"/>
    <property type="project" value="UniProtKB-EC"/>
</dbReference>
<dbReference type="InterPro" id="IPR016024">
    <property type="entry name" value="ARM-type_fold"/>
</dbReference>
<dbReference type="EMBL" id="KB320563">
    <property type="protein sequence ID" value="ELW68647.1"/>
    <property type="molecule type" value="Genomic_DNA"/>
</dbReference>
<dbReference type="PROSITE" id="PS00915">
    <property type="entry name" value="PI3_4_KINASE_1"/>
    <property type="match status" value="1"/>
</dbReference>
<evidence type="ECO:0000256" key="19">
    <source>
        <dbReference type="ARBA" id="ARBA00022527"/>
    </source>
</evidence>
<dbReference type="InParanoid" id="L9L5G0"/>
<dbReference type="GO" id="GO:0006364">
    <property type="term" value="P:rRNA processing"/>
    <property type="evidence" value="ECO:0007669"/>
    <property type="project" value="UniProtKB-KW"/>
</dbReference>
<evidence type="ECO:0000313" key="71">
    <source>
        <dbReference type="Proteomes" id="UP000011518"/>
    </source>
</evidence>
<dbReference type="FunFam" id="3.40.50.150:FF:000013">
    <property type="entry name" value="Spermidine synthase"/>
    <property type="match status" value="1"/>
</dbReference>
<feature type="domain" description="PI3K/PI4K catalytic" evidence="65">
    <location>
        <begin position="2269"/>
        <end position="2582"/>
    </location>
</feature>
<evidence type="ECO:0000256" key="57">
    <source>
        <dbReference type="ARBA" id="ARBA00077683"/>
    </source>
</evidence>
<feature type="compositionally biased region" description="Basic and acidic residues" evidence="64">
    <location>
        <begin position="3449"/>
        <end position="3467"/>
    </location>
</feature>
<keyword evidence="16" id="KW-1003">Cell membrane</keyword>
<keyword evidence="24" id="KW-0479">Metal-binding</keyword>
<evidence type="ECO:0000256" key="8">
    <source>
        <dbReference type="ARBA" id="ARBA00004570"/>
    </source>
</evidence>
<dbReference type="PROSITE" id="PS51189">
    <property type="entry name" value="FAT"/>
    <property type="match status" value="1"/>
</dbReference>
<evidence type="ECO:0000256" key="63">
    <source>
        <dbReference type="RuleBase" id="RU003836"/>
    </source>
</evidence>
<evidence type="ECO:0000256" key="64">
    <source>
        <dbReference type="SAM" id="MobiDB-lite"/>
    </source>
</evidence>
<dbReference type="InterPro" id="IPR050517">
    <property type="entry name" value="DDR_Repair_Kinase"/>
</dbReference>
<keyword evidence="71" id="KW-1185">Reference proteome</keyword>
<comment type="catalytic activity">
    <reaction evidence="52">
        <text>L-tyrosyl-[protein] + ATP = O-phospho-L-tyrosyl-[protein] + ADP + H(+)</text>
        <dbReference type="Rhea" id="RHEA:10596"/>
        <dbReference type="Rhea" id="RHEA-COMP:10136"/>
        <dbReference type="Rhea" id="RHEA-COMP:20101"/>
        <dbReference type="ChEBI" id="CHEBI:15378"/>
        <dbReference type="ChEBI" id="CHEBI:30616"/>
        <dbReference type="ChEBI" id="CHEBI:46858"/>
        <dbReference type="ChEBI" id="CHEBI:61978"/>
        <dbReference type="ChEBI" id="CHEBI:456216"/>
        <dbReference type="EC" id="2.7.10.2"/>
    </reaction>
    <physiologicalReaction direction="left-to-right" evidence="52">
        <dbReference type="Rhea" id="RHEA:10597"/>
    </physiologicalReaction>
</comment>
<dbReference type="Pfam" id="PF11865">
    <property type="entry name" value="mTOR_dom"/>
    <property type="match status" value="1"/>
</dbReference>
<dbReference type="FunFam" id="1.25.10.10:FF:000094">
    <property type="entry name" value="Serine/threonine-protein kinase mTOR"/>
    <property type="match status" value="1"/>
</dbReference>
<dbReference type="InterPro" id="IPR030373">
    <property type="entry name" value="PABS_CS"/>
</dbReference>
<dbReference type="Gene3D" id="3.30.420.10">
    <property type="entry name" value="Ribonuclease H-like superfamily/Ribonuclease H"/>
    <property type="match status" value="1"/>
</dbReference>
<dbReference type="GO" id="GO:0016242">
    <property type="term" value="P:negative regulation of macroautophagy"/>
    <property type="evidence" value="ECO:0007669"/>
    <property type="project" value="TreeGrafter"/>
</dbReference>
<dbReference type="eggNOG" id="KOG0891">
    <property type="taxonomic scope" value="Eukaryota"/>
</dbReference>
<protein>
    <recommendedName>
        <fullName evidence="54">Exosome complex component 10</fullName>
        <ecNumber evidence="14">2.7.10.2</ecNumber>
        <ecNumber evidence="15">2.7.11.1</ecNumber>
    </recommendedName>
    <alternativeName>
        <fullName evidence="60">FK506-binding protein 12-rapamycin complex-associated protein 1</fullName>
    </alternativeName>
    <alternativeName>
        <fullName evidence="61">FKBP12-rapamycin complex-associated protein</fullName>
    </alternativeName>
    <alternativeName>
        <fullName evidence="58">Mammalian target of rapamycin</fullName>
    </alternativeName>
    <alternativeName>
        <fullName evidence="57">Mechanistic target of rapamycin</fullName>
    </alternativeName>
    <alternativeName>
        <fullName evidence="56">Rapamycin target protein 1</fullName>
    </alternativeName>
    <alternativeName>
        <fullName evidence="55">Serine/threonine-protein kinase mTOR</fullName>
    </alternativeName>
    <alternativeName>
        <fullName evidence="59">Tyrosine-protein kinase mTOR</fullName>
    </alternativeName>
</protein>
<evidence type="ECO:0000256" key="55">
    <source>
        <dbReference type="ARBA" id="ARBA00073254"/>
    </source>
</evidence>
<keyword evidence="19" id="KW-0723">Serine/threonine-protein kinase</keyword>